<comment type="caution">
    <text evidence="1">The sequence shown here is derived from an EMBL/GenBank/DDBJ whole genome shotgun (WGS) entry which is preliminary data.</text>
</comment>
<dbReference type="Proteomes" id="UP000887222">
    <property type="component" value="Unassembled WGS sequence"/>
</dbReference>
<evidence type="ECO:0000313" key="2">
    <source>
        <dbReference type="Proteomes" id="UP000887222"/>
    </source>
</evidence>
<accession>A0ABQ4QAD4</accession>
<dbReference type="EMBL" id="BPMK01000024">
    <property type="protein sequence ID" value="GIZ54026.1"/>
    <property type="molecule type" value="Genomic_DNA"/>
</dbReference>
<keyword evidence="2" id="KW-1185">Reference proteome</keyword>
<organism evidence="1 2">
    <name type="scientific">Noviherbaspirillum aridicola</name>
    <dbReference type="NCBI Taxonomy" id="2849687"/>
    <lineage>
        <taxon>Bacteria</taxon>
        <taxon>Pseudomonadati</taxon>
        <taxon>Pseudomonadota</taxon>
        <taxon>Betaproteobacteria</taxon>
        <taxon>Burkholderiales</taxon>
        <taxon>Oxalobacteraceae</taxon>
        <taxon>Noviherbaspirillum</taxon>
    </lineage>
</organism>
<reference evidence="1 2" key="1">
    <citation type="journal article" date="2022" name="Int. J. Syst. Evol. Microbiol.">
        <title>Noviherbaspirillum aridicola sp. nov., isolated from an arid soil in Pakistan.</title>
        <authorList>
            <person name="Khan I.U."/>
            <person name="Saqib M."/>
            <person name="Amin A."/>
            <person name="Hussain F."/>
            <person name="Li L."/>
            <person name="Liu Y.H."/>
            <person name="Fang B.Z."/>
            <person name="Ahmed I."/>
            <person name="Li W.J."/>
        </authorList>
    </citation>
    <scope>NUCLEOTIDE SEQUENCE [LARGE SCALE GENOMIC DNA]</scope>
    <source>
        <strain evidence="1 2">NCCP-691</strain>
    </source>
</reference>
<protein>
    <submittedName>
        <fullName evidence="1">Uncharacterized protein</fullName>
    </submittedName>
</protein>
<proteinExistence type="predicted"/>
<gene>
    <name evidence="1" type="ORF">NCCP691_40400</name>
</gene>
<evidence type="ECO:0000313" key="1">
    <source>
        <dbReference type="EMBL" id="GIZ54026.1"/>
    </source>
</evidence>
<sequence length="60" mass="6054">MTDTDCGVSRSDMLMPVAVAAEPAVYEPDPSVFAGRPPPLTVTVGSTESAADGSADGVWA</sequence>
<name>A0ABQ4QAD4_9BURK</name>